<dbReference type="Proteomes" id="UP000294506">
    <property type="component" value="Unassembled WGS sequence"/>
</dbReference>
<dbReference type="PANTHER" id="PTHR43060:SF15">
    <property type="entry name" value="3-HYDROXYISOBUTYRATE DEHYDROGENASE-LIKE 1, MITOCHONDRIAL-RELATED"/>
    <property type="match status" value="1"/>
</dbReference>
<feature type="active site" evidence="4">
    <location>
        <position position="201"/>
    </location>
</feature>
<evidence type="ECO:0000256" key="4">
    <source>
        <dbReference type="PIRSR" id="PIRSR000103-1"/>
    </source>
</evidence>
<feature type="domain" description="6-phosphogluconate dehydrogenase NADP-binding" evidence="6">
    <location>
        <begin position="108"/>
        <end position="190"/>
    </location>
</feature>
<sequence>MTENPSTPKVTFVGVGAIGLPMAARVAAAGFDLTAVDFSAAQRTAAQEQGLRAAASAASAAEADAVIVMVATGDQLRSAALGSHSQTSENPGSEGPGAAGAGAGEPESAGLIAAMRPGTSLIVMSTVGPEAVQALVEPARERGIRLVDAPVTGGIARAALGSLRLFVSADPEGIQENRELLESMGTIVECGTEIGDGQAFKAVNQLLCSVHIVAAAEALALAQRLGLDPAQVLEAVAEGAAGSFMLSDRGPRMLEGPDAQVASAVGIFVKDASLVSDIAGAHGFEAPMLEAARAKYLEAADAGLARQDDSQVIATYQR</sequence>
<evidence type="ECO:0000256" key="2">
    <source>
        <dbReference type="ARBA" id="ARBA00023002"/>
    </source>
</evidence>
<keyword evidence="2" id="KW-0560">Oxidoreductase</keyword>
<dbReference type="GO" id="GO:0050661">
    <property type="term" value="F:NADP binding"/>
    <property type="evidence" value="ECO:0007669"/>
    <property type="project" value="InterPro"/>
</dbReference>
<dbReference type="InterPro" id="IPR036291">
    <property type="entry name" value="NAD(P)-bd_dom_sf"/>
</dbReference>
<dbReference type="Gene3D" id="1.10.1040.10">
    <property type="entry name" value="N-(1-d-carboxylethyl)-l-norvaline Dehydrogenase, domain 2"/>
    <property type="match status" value="1"/>
</dbReference>
<evidence type="ECO:0000259" key="6">
    <source>
        <dbReference type="Pfam" id="PF03446"/>
    </source>
</evidence>
<protein>
    <submittedName>
        <fullName evidence="8">3-hydroxyisobutyrate dehydrogenase</fullName>
    </submittedName>
</protein>
<keyword evidence="3" id="KW-0520">NAD</keyword>
<dbReference type="AlphaFoldDB" id="A0A4R7G7Q2"/>
<dbReference type="PANTHER" id="PTHR43060">
    <property type="entry name" value="3-HYDROXYISOBUTYRATE DEHYDROGENASE-LIKE 1, MITOCHONDRIAL-RELATED"/>
    <property type="match status" value="1"/>
</dbReference>
<dbReference type="InterPro" id="IPR029154">
    <property type="entry name" value="HIBADH-like_NADP-bd"/>
</dbReference>
<dbReference type="Gene3D" id="3.40.50.720">
    <property type="entry name" value="NAD(P)-binding Rossmann-like Domain"/>
    <property type="match status" value="1"/>
</dbReference>
<accession>A0A4R7G7Q2</accession>
<dbReference type="SUPFAM" id="SSF48179">
    <property type="entry name" value="6-phosphogluconate dehydrogenase C-terminal domain-like"/>
    <property type="match status" value="1"/>
</dbReference>
<organism evidence="8 9">
    <name type="scientific">Nesterenkonia aurantiaca</name>
    <dbReference type="NCBI Taxonomy" id="1436010"/>
    <lineage>
        <taxon>Bacteria</taxon>
        <taxon>Bacillati</taxon>
        <taxon>Actinomycetota</taxon>
        <taxon>Actinomycetes</taxon>
        <taxon>Micrococcales</taxon>
        <taxon>Micrococcaceae</taxon>
        <taxon>Nesterenkonia</taxon>
    </lineage>
</organism>
<evidence type="ECO:0000256" key="5">
    <source>
        <dbReference type="SAM" id="MobiDB-lite"/>
    </source>
</evidence>
<evidence type="ECO:0000259" key="7">
    <source>
        <dbReference type="Pfam" id="PF14833"/>
    </source>
</evidence>
<gene>
    <name evidence="8" type="ORF">EV640_101322</name>
</gene>
<dbReference type="InterPro" id="IPR008927">
    <property type="entry name" value="6-PGluconate_DH-like_C_sf"/>
</dbReference>
<dbReference type="SUPFAM" id="SSF51735">
    <property type="entry name" value="NAD(P)-binding Rossmann-fold domains"/>
    <property type="match status" value="1"/>
</dbReference>
<evidence type="ECO:0000313" key="9">
    <source>
        <dbReference type="Proteomes" id="UP000294506"/>
    </source>
</evidence>
<dbReference type="EMBL" id="SOAN01000001">
    <property type="protein sequence ID" value="TDS87538.1"/>
    <property type="molecule type" value="Genomic_DNA"/>
</dbReference>
<feature type="domain" description="3-hydroxyisobutyrate dehydrogenase-like NAD-binding" evidence="7">
    <location>
        <begin position="195"/>
        <end position="315"/>
    </location>
</feature>
<feature type="compositionally biased region" description="Gly residues" evidence="5">
    <location>
        <begin position="94"/>
        <end position="103"/>
    </location>
</feature>
<evidence type="ECO:0000313" key="8">
    <source>
        <dbReference type="EMBL" id="TDS87538.1"/>
    </source>
</evidence>
<comment type="similarity">
    <text evidence="1">Belongs to the HIBADH-related family.</text>
</comment>
<dbReference type="Pfam" id="PF14833">
    <property type="entry name" value="NAD_binding_11"/>
    <property type="match status" value="1"/>
</dbReference>
<feature type="domain" description="6-phosphogluconate dehydrogenase NADP-binding" evidence="6">
    <location>
        <begin position="9"/>
        <end position="82"/>
    </location>
</feature>
<evidence type="ECO:0000256" key="1">
    <source>
        <dbReference type="ARBA" id="ARBA00009080"/>
    </source>
</evidence>
<reference evidence="8 9" key="1">
    <citation type="submission" date="2019-03" db="EMBL/GenBank/DDBJ databases">
        <title>Genomic Encyclopedia of Type Strains, Phase III (KMG-III): the genomes of soil and plant-associated and newly described type strains.</title>
        <authorList>
            <person name="Whitman W."/>
        </authorList>
    </citation>
    <scope>NUCLEOTIDE SEQUENCE [LARGE SCALE GENOMIC DNA]</scope>
    <source>
        <strain evidence="8 9">DSM 27373</strain>
    </source>
</reference>
<dbReference type="Pfam" id="PF03446">
    <property type="entry name" value="NAD_binding_2"/>
    <property type="match status" value="2"/>
</dbReference>
<dbReference type="InterPro" id="IPR006115">
    <property type="entry name" value="6PGDH_NADP-bd"/>
</dbReference>
<dbReference type="GO" id="GO:0016491">
    <property type="term" value="F:oxidoreductase activity"/>
    <property type="evidence" value="ECO:0007669"/>
    <property type="project" value="UniProtKB-KW"/>
</dbReference>
<dbReference type="InterPro" id="IPR015815">
    <property type="entry name" value="HIBADH-related"/>
</dbReference>
<evidence type="ECO:0000256" key="3">
    <source>
        <dbReference type="ARBA" id="ARBA00023027"/>
    </source>
</evidence>
<dbReference type="GO" id="GO:0051287">
    <property type="term" value="F:NAD binding"/>
    <property type="evidence" value="ECO:0007669"/>
    <property type="project" value="InterPro"/>
</dbReference>
<name>A0A4R7G7Q2_9MICC</name>
<keyword evidence="9" id="KW-1185">Reference proteome</keyword>
<comment type="caution">
    <text evidence="8">The sequence shown here is derived from an EMBL/GenBank/DDBJ whole genome shotgun (WGS) entry which is preliminary data.</text>
</comment>
<dbReference type="PIRSF" id="PIRSF000103">
    <property type="entry name" value="HIBADH"/>
    <property type="match status" value="1"/>
</dbReference>
<dbReference type="RefSeq" id="WP_133725588.1">
    <property type="nucleotide sequence ID" value="NZ_SOAN01000001.1"/>
</dbReference>
<dbReference type="InterPro" id="IPR013328">
    <property type="entry name" value="6PGD_dom2"/>
</dbReference>
<feature type="region of interest" description="Disordered" evidence="5">
    <location>
        <begin position="79"/>
        <end position="105"/>
    </location>
</feature>
<proteinExistence type="inferred from homology"/>